<reference evidence="2" key="1">
    <citation type="submission" date="2016-07" db="EMBL/GenBank/DDBJ databases">
        <authorList>
            <person name="Bretaudeau A."/>
        </authorList>
    </citation>
    <scope>NUCLEOTIDE SEQUENCE</scope>
    <source>
        <strain evidence="2">Rice</strain>
        <tissue evidence="2">Whole body</tissue>
    </source>
</reference>
<proteinExistence type="predicted"/>
<name>A0A2H1WDN2_SPOFR</name>
<dbReference type="Gene3D" id="3.20.20.370">
    <property type="entry name" value="Glycoside hydrolase/deacetylase"/>
    <property type="match status" value="1"/>
</dbReference>
<evidence type="ECO:0000256" key="1">
    <source>
        <dbReference type="SAM" id="SignalP"/>
    </source>
</evidence>
<gene>
    <name evidence="2" type="ORF">SFRICE_034167</name>
</gene>
<feature type="signal peptide" evidence="1">
    <location>
        <begin position="1"/>
        <end position="35"/>
    </location>
</feature>
<keyword evidence="1" id="KW-0732">Signal</keyword>
<dbReference type="AlphaFoldDB" id="A0A2H1WDN2"/>
<dbReference type="PANTHER" id="PTHR45985">
    <property type="match status" value="1"/>
</dbReference>
<protein>
    <submittedName>
        <fullName evidence="2">SFRICE_034167</fullName>
    </submittedName>
</protein>
<sequence>MVTRIVAYISGGAGTMKFISLLALLLVSAVALANGDPNAPNACRFDDCKLPNCRCSSYNIPGDLALKDTPQFVTVSFPGSVNVNNIVTYRDILYNRVNSNGCPVGATFFVNHEYNNYVLVNELYNRGFEIGLSSITHQTPKTYWQEATYDVIKREIVDQRLQMAHFANIPLDSIKGVRLPFLQLAGNNSFQVMADYGLEYDYTWVHTLRANPAPWPHTLDYRSTLRCDIPPCPTASIPGVWIKPLISWFDQRGTPCSTLDACYFVPDYENEEKWFLFILNNFQTHYFGNRAPFSFFVNESFLTTFPAVRRAFVRFMDVINNLEDVFTVIFTLTSCSVWFLGSLKLTHFRAIYNLGCRKSLREKFKEINNIMTVPCQFIYEYIMYVRINLNLFGEVSDRHNYQTRQQDRLSQPFFRLIKYSCNKIPEEIKHLNERKF</sequence>
<dbReference type="GO" id="GO:0005975">
    <property type="term" value="P:carbohydrate metabolic process"/>
    <property type="evidence" value="ECO:0007669"/>
    <property type="project" value="InterPro"/>
</dbReference>
<evidence type="ECO:0000313" key="2">
    <source>
        <dbReference type="EMBL" id="SOQ51161.1"/>
    </source>
</evidence>
<dbReference type="SUPFAM" id="SSF88713">
    <property type="entry name" value="Glycoside hydrolase/deacetylase"/>
    <property type="match status" value="1"/>
</dbReference>
<feature type="chain" id="PRO_5013682071" evidence="1">
    <location>
        <begin position="36"/>
        <end position="436"/>
    </location>
</feature>
<dbReference type="InterPro" id="IPR052740">
    <property type="entry name" value="CE4"/>
</dbReference>
<organism evidence="2">
    <name type="scientific">Spodoptera frugiperda</name>
    <name type="common">Fall armyworm</name>
    <dbReference type="NCBI Taxonomy" id="7108"/>
    <lineage>
        <taxon>Eukaryota</taxon>
        <taxon>Metazoa</taxon>
        <taxon>Ecdysozoa</taxon>
        <taxon>Arthropoda</taxon>
        <taxon>Hexapoda</taxon>
        <taxon>Insecta</taxon>
        <taxon>Pterygota</taxon>
        <taxon>Neoptera</taxon>
        <taxon>Endopterygota</taxon>
        <taxon>Lepidoptera</taxon>
        <taxon>Glossata</taxon>
        <taxon>Ditrysia</taxon>
        <taxon>Noctuoidea</taxon>
        <taxon>Noctuidae</taxon>
        <taxon>Amphipyrinae</taxon>
        <taxon>Spodoptera</taxon>
    </lineage>
</organism>
<dbReference type="EMBL" id="ODYU01007948">
    <property type="protein sequence ID" value="SOQ51161.1"/>
    <property type="molecule type" value="Genomic_DNA"/>
</dbReference>
<dbReference type="InterPro" id="IPR011330">
    <property type="entry name" value="Glyco_hydro/deAcase_b/a-brl"/>
</dbReference>
<dbReference type="GO" id="GO:0016787">
    <property type="term" value="F:hydrolase activity"/>
    <property type="evidence" value="ECO:0007669"/>
    <property type="project" value="UniProtKB-ARBA"/>
</dbReference>
<accession>A0A2H1WDN2</accession>
<dbReference type="PANTHER" id="PTHR45985:SF8">
    <property type="entry name" value="CHITIN DEACETYLASE-LIKE 9, ISOFORM A"/>
    <property type="match status" value="1"/>
</dbReference>